<dbReference type="PIRSF" id="PIRSF006692">
    <property type="entry name" value="TF_HTH_AF0396_prd"/>
    <property type="match status" value="1"/>
</dbReference>
<dbReference type="InterPro" id="IPR036390">
    <property type="entry name" value="WH_DNA-bd_sf"/>
</dbReference>
<sequence>MSFERWGFLQMSVRVGEGYMKKSLIEIAFMSEKRKKVLLLLQDGPLKMGSILKALDTNRQGLLPQIKILEDYHLIIKKDDQCSLTTIGEMVVKQMSPLLGIVAVLDNDIDYWGSRELSFIPPGLLDRFCELGPCTVIEPDIADLYEMNRDFSENIRASKSMNMVTTFLYPDFFTLFADYLEHGVEISMVLSKELAHKISTDYRDEFKGLMKRGRVNMFVSRLEMPFLSVAYSDHCIFLRLLKKKLVFDSKQLMCCSPCALAWGKDFFNNYLEHSAPMGDI</sequence>
<dbReference type="InterPro" id="IPR036388">
    <property type="entry name" value="WH-like_DNA-bd_sf"/>
</dbReference>
<dbReference type="Gene3D" id="1.10.10.10">
    <property type="entry name" value="Winged helix-like DNA-binding domain superfamily/Winged helix DNA-binding domain"/>
    <property type="match status" value="1"/>
</dbReference>
<dbReference type="InterPro" id="IPR013561">
    <property type="entry name" value="FilR1_middle_dom"/>
</dbReference>
<dbReference type="AlphaFoldDB" id="A0A4E0QR94"/>
<comment type="caution">
    <text evidence="2">The sequence shown here is derived from an EMBL/GenBank/DDBJ whole genome shotgun (WGS) entry which is preliminary data.</text>
</comment>
<dbReference type="EMBL" id="PGGK01000007">
    <property type="protein sequence ID" value="TGC08906.1"/>
    <property type="molecule type" value="Genomic_DNA"/>
</dbReference>
<dbReference type="Pfam" id="PF08350">
    <property type="entry name" value="FilR1_middle"/>
    <property type="match status" value="1"/>
</dbReference>
<gene>
    <name evidence="2" type="ORF">CUN85_07675</name>
</gene>
<organism evidence="2 3">
    <name type="scientific">Methanolobus halotolerans</name>
    <dbReference type="NCBI Taxonomy" id="2052935"/>
    <lineage>
        <taxon>Archaea</taxon>
        <taxon>Methanobacteriati</taxon>
        <taxon>Methanobacteriota</taxon>
        <taxon>Stenosarchaea group</taxon>
        <taxon>Methanomicrobia</taxon>
        <taxon>Methanosarcinales</taxon>
        <taxon>Methanosarcinaceae</taxon>
        <taxon>Methanolobus</taxon>
    </lineage>
</organism>
<evidence type="ECO:0000313" key="3">
    <source>
        <dbReference type="Proteomes" id="UP000297295"/>
    </source>
</evidence>
<protein>
    <submittedName>
        <fullName evidence="2">Transcriptional regulator</fullName>
    </submittedName>
</protein>
<evidence type="ECO:0000259" key="1">
    <source>
        <dbReference type="Pfam" id="PF08350"/>
    </source>
</evidence>
<dbReference type="InterPro" id="IPR016490">
    <property type="entry name" value="Tscrpt_reg_HTH_AF0396-typ3"/>
</dbReference>
<keyword evidence="3" id="KW-1185">Reference proteome</keyword>
<evidence type="ECO:0000313" key="2">
    <source>
        <dbReference type="EMBL" id="TGC08906.1"/>
    </source>
</evidence>
<proteinExistence type="predicted"/>
<dbReference type="SUPFAM" id="SSF46785">
    <property type="entry name" value="Winged helix' DNA-binding domain"/>
    <property type="match status" value="1"/>
</dbReference>
<feature type="domain" description="Methanogenesis regulatory protein FilR1 middle" evidence="1">
    <location>
        <begin position="145"/>
        <end position="272"/>
    </location>
</feature>
<name>A0A4E0QR94_9EURY</name>
<reference evidence="2 3" key="1">
    <citation type="submission" date="2017-11" db="EMBL/GenBank/DDBJ databases">
        <title>Isolation and Characterization of Methanogenic Archaea from Saline Meromictic Lake at Siberia.</title>
        <authorList>
            <person name="Shen Y."/>
            <person name="Huang H.-H."/>
            <person name="Lai M.-C."/>
            <person name="Chen S.-C."/>
        </authorList>
    </citation>
    <scope>NUCLEOTIDE SEQUENCE [LARGE SCALE GENOMIC DNA]</scope>
    <source>
        <strain evidence="2 3">SY-01</strain>
    </source>
</reference>
<accession>A0A4E0QR94</accession>
<dbReference type="Proteomes" id="UP000297295">
    <property type="component" value="Unassembled WGS sequence"/>
</dbReference>